<dbReference type="SUPFAM" id="SSF56784">
    <property type="entry name" value="HAD-like"/>
    <property type="match status" value="1"/>
</dbReference>
<evidence type="ECO:0000313" key="1">
    <source>
        <dbReference type="EMBL" id="SVA83335.1"/>
    </source>
</evidence>
<sequence>MFFACALESGLIPSSLAADKSAIRDHLRRTDREEAWTRLQGEVYGVRIMEAPAFAGMFEALSTLRDDGLAMCLVSHKTRAPYLGQDYDLRSAAHNWLEEHGFFDEEGLGWTPDQVFFESTKTEKVARIMSLGCSHFVDDLPEILEMLPDTITRFLFAPNSEPRAARGWLTLQEWAQLPELLR</sequence>
<dbReference type="EMBL" id="UINC01019663">
    <property type="protein sequence ID" value="SVA83335.1"/>
    <property type="molecule type" value="Genomic_DNA"/>
</dbReference>
<protein>
    <recommendedName>
        <fullName evidence="2">Haloacid dehalogenase-like hydrolase</fullName>
    </recommendedName>
</protein>
<reference evidence="1" key="1">
    <citation type="submission" date="2018-05" db="EMBL/GenBank/DDBJ databases">
        <authorList>
            <person name="Lanie J.A."/>
            <person name="Ng W.-L."/>
            <person name="Kazmierczak K.M."/>
            <person name="Andrzejewski T.M."/>
            <person name="Davidsen T.M."/>
            <person name="Wayne K.J."/>
            <person name="Tettelin H."/>
            <person name="Glass J.I."/>
            <person name="Rusch D."/>
            <person name="Podicherti R."/>
            <person name="Tsui H.-C.T."/>
            <person name="Winkler M.E."/>
        </authorList>
    </citation>
    <scope>NUCLEOTIDE SEQUENCE</scope>
</reference>
<accession>A0A381Z266</accession>
<proteinExistence type="predicted"/>
<dbReference type="InterPro" id="IPR036412">
    <property type="entry name" value="HAD-like_sf"/>
</dbReference>
<gene>
    <name evidence="1" type="ORF">METZ01_LOCUS136189</name>
</gene>
<name>A0A381Z266_9ZZZZ</name>
<organism evidence="1">
    <name type="scientific">marine metagenome</name>
    <dbReference type="NCBI Taxonomy" id="408172"/>
    <lineage>
        <taxon>unclassified sequences</taxon>
        <taxon>metagenomes</taxon>
        <taxon>ecological metagenomes</taxon>
    </lineage>
</organism>
<evidence type="ECO:0008006" key="2">
    <source>
        <dbReference type="Google" id="ProtNLM"/>
    </source>
</evidence>
<dbReference type="AlphaFoldDB" id="A0A381Z266"/>